<dbReference type="EMBL" id="QPIJ01000144">
    <property type="protein sequence ID" value="RCV85649.1"/>
    <property type="molecule type" value="Genomic_DNA"/>
</dbReference>
<dbReference type="Pfam" id="PF07282">
    <property type="entry name" value="Cas12f1-like_TNB"/>
    <property type="match status" value="1"/>
</dbReference>
<organism evidence="3 4">
    <name type="scientific">Vreelandella rituensis</name>
    <dbReference type="NCBI Taxonomy" id="2282306"/>
    <lineage>
        <taxon>Bacteria</taxon>
        <taxon>Pseudomonadati</taxon>
        <taxon>Pseudomonadota</taxon>
        <taxon>Gammaproteobacteria</taxon>
        <taxon>Oceanospirillales</taxon>
        <taxon>Halomonadaceae</taxon>
        <taxon>Vreelandella</taxon>
    </lineage>
</organism>
<gene>
    <name evidence="3" type="ORF">DU506_21130</name>
</gene>
<dbReference type="GO" id="GO:0003677">
    <property type="term" value="F:DNA binding"/>
    <property type="evidence" value="ECO:0007669"/>
    <property type="project" value="UniProtKB-KW"/>
</dbReference>
<accession>A0A368TLS6</accession>
<dbReference type="AlphaFoldDB" id="A0A368TLS6"/>
<dbReference type="InterPro" id="IPR010095">
    <property type="entry name" value="Cas12f1-like_TNB"/>
</dbReference>
<comment type="caution">
    <text evidence="3">The sequence shown here is derived from an EMBL/GenBank/DDBJ whole genome shotgun (WGS) entry which is preliminary data.</text>
</comment>
<proteinExistence type="predicted"/>
<evidence type="ECO:0000313" key="4">
    <source>
        <dbReference type="Proteomes" id="UP000253204"/>
    </source>
</evidence>
<dbReference type="Proteomes" id="UP000253204">
    <property type="component" value="Unassembled WGS sequence"/>
</dbReference>
<evidence type="ECO:0000313" key="3">
    <source>
        <dbReference type="EMBL" id="RCV85649.1"/>
    </source>
</evidence>
<sequence length="146" mass="16158">MNIGKVNNQKFATIPHAKLIEMIRYKADERGIAVTLIEESYTSKASALDLDAMPVYEKGQTEKYRCSGRRVKRGLYRASQGRLINADVNGSTNIMRKVIGDEWVNAHLKAGKGVVDTPMSITHIDHRLTLEARQRASETTSNGAAA</sequence>
<protein>
    <recommendedName>
        <fullName evidence="2">Cas12f1-like TNB domain-containing protein</fullName>
    </recommendedName>
</protein>
<keyword evidence="1" id="KW-0238">DNA-binding</keyword>
<feature type="domain" description="Cas12f1-like TNB" evidence="2">
    <location>
        <begin position="16"/>
        <end position="94"/>
    </location>
</feature>
<dbReference type="RefSeq" id="WP_114488784.1">
    <property type="nucleotide sequence ID" value="NZ_QPIJ01000144.1"/>
</dbReference>
<dbReference type="NCBIfam" id="TIGR01766">
    <property type="entry name" value="IS200/IS605 family accessory protein TnpB-like domain"/>
    <property type="match status" value="1"/>
</dbReference>
<keyword evidence="4" id="KW-1185">Reference proteome</keyword>
<name>A0A368TLS6_9GAMM</name>
<evidence type="ECO:0000259" key="2">
    <source>
        <dbReference type="Pfam" id="PF07282"/>
    </source>
</evidence>
<reference evidence="3 4" key="1">
    <citation type="submission" date="2018-07" db="EMBL/GenBank/DDBJ databases">
        <title>Halomonas rutogse sp. nov., isolated from Lake TangqianCo on Tibetan Plateau.</title>
        <authorList>
            <person name="Lu H."/>
            <person name="Xing P."/>
            <person name="Wu Q."/>
        </authorList>
    </citation>
    <scope>NUCLEOTIDE SEQUENCE [LARGE SCALE GENOMIC DNA]</scope>
    <source>
        <strain evidence="3 4">TQ8S</strain>
    </source>
</reference>
<dbReference type="OrthoDB" id="570861at2"/>
<evidence type="ECO:0000256" key="1">
    <source>
        <dbReference type="ARBA" id="ARBA00023125"/>
    </source>
</evidence>